<feature type="region of interest" description="Disordered" evidence="3">
    <location>
        <begin position="298"/>
        <end position="332"/>
    </location>
</feature>
<name>A0A317XP22_9BASI</name>
<dbReference type="InterPro" id="IPR039883">
    <property type="entry name" value="Fcf2/DNTTIP2"/>
</dbReference>
<dbReference type="GO" id="GO:0006396">
    <property type="term" value="P:RNA processing"/>
    <property type="evidence" value="ECO:0007669"/>
    <property type="project" value="TreeGrafter"/>
</dbReference>
<dbReference type="PANTHER" id="PTHR21686">
    <property type="entry name" value="DEOXYNUCLEOTIDYLTRANSFERASE TERMINAL-INTERACTING PROTEIN 2"/>
    <property type="match status" value="1"/>
</dbReference>
<feature type="compositionally biased region" description="Polar residues" evidence="3">
    <location>
        <begin position="1"/>
        <end position="12"/>
    </location>
</feature>
<gene>
    <name evidence="5" type="ORF">BCV70DRAFT_125468</name>
</gene>
<dbReference type="STRING" id="1882483.A0A317XP22"/>
<dbReference type="EMBL" id="KZ819196">
    <property type="protein sequence ID" value="PWY99148.1"/>
    <property type="molecule type" value="Genomic_DNA"/>
</dbReference>
<dbReference type="OrthoDB" id="427886at2759"/>
<feature type="compositionally biased region" description="Polar residues" evidence="3">
    <location>
        <begin position="64"/>
        <end position="75"/>
    </location>
</feature>
<evidence type="ECO:0000256" key="1">
    <source>
        <dbReference type="ARBA" id="ARBA00004604"/>
    </source>
</evidence>
<evidence type="ECO:0000256" key="3">
    <source>
        <dbReference type="SAM" id="MobiDB-lite"/>
    </source>
</evidence>
<evidence type="ECO:0000256" key="2">
    <source>
        <dbReference type="ARBA" id="ARBA00023242"/>
    </source>
</evidence>
<dbReference type="FunCoup" id="A0A317XP22">
    <property type="interactions" value="91"/>
</dbReference>
<evidence type="ECO:0000259" key="4">
    <source>
        <dbReference type="Pfam" id="PF08698"/>
    </source>
</evidence>
<keyword evidence="6" id="KW-1185">Reference proteome</keyword>
<evidence type="ECO:0000313" key="6">
    <source>
        <dbReference type="Proteomes" id="UP000246740"/>
    </source>
</evidence>
<dbReference type="Proteomes" id="UP000246740">
    <property type="component" value="Unassembled WGS sequence"/>
</dbReference>
<proteinExistence type="predicted"/>
<keyword evidence="2" id="KW-0539">Nucleus</keyword>
<feature type="compositionally biased region" description="Low complexity" evidence="3">
    <location>
        <begin position="25"/>
        <end position="40"/>
    </location>
</feature>
<sequence>MPMTRSGRQSSPVKVAEPKPRRTRATPASSASSSQAVSQPKQDDSELDLEALLDASEQAYKQRATAQASETSRQATRFEDNQDVISFGDDQEDVKTLKRASSSTRPVSQVAKATKHAQALKSGSTLSAGSIASSSSARSAPSSSRSVQLNKVENQVAAFADGDVVPPSTGKRSKHARTPHTSAGSQWFDMPEFGASPAKLAELKKHSAADAGHAKTTGGDARLASAEQLRKEVQALRLRNTLDPKRFYRASSRNQTMPKFAQLGKIIASPLEPKAVLSRKERGRTVVEELIRDAEAASYAKRKFSDSQTTHRPHHKSGRKPDRPASKKRKFG</sequence>
<dbReference type="Pfam" id="PF08698">
    <property type="entry name" value="Fcf2"/>
    <property type="match status" value="1"/>
</dbReference>
<dbReference type="InParanoid" id="A0A317XP22"/>
<accession>A0A317XP22</accession>
<dbReference type="InterPro" id="IPR014810">
    <property type="entry name" value="Fcf2_C"/>
</dbReference>
<feature type="domain" description="Fcf2 pre-rRNA processing C-terminal" evidence="4">
    <location>
        <begin position="226"/>
        <end position="303"/>
    </location>
</feature>
<feature type="region of interest" description="Disordered" evidence="3">
    <location>
        <begin position="1"/>
        <end position="190"/>
    </location>
</feature>
<evidence type="ECO:0000313" key="5">
    <source>
        <dbReference type="EMBL" id="PWY99148.1"/>
    </source>
</evidence>
<dbReference type="GO" id="GO:0003723">
    <property type="term" value="F:RNA binding"/>
    <property type="evidence" value="ECO:0007669"/>
    <property type="project" value="TreeGrafter"/>
</dbReference>
<organism evidence="5 6">
    <name type="scientific">Testicularia cyperi</name>
    <dbReference type="NCBI Taxonomy" id="1882483"/>
    <lineage>
        <taxon>Eukaryota</taxon>
        <taxon>Fungi</taxon>
        <taxon>Dikarya</taxon>
        <taxon>Basidiomycota</taxon>
        <taxon>Ustilaginomycotina</taxon>
        <taxon>Ustilaginomycetes</taxon>
        <taxon>Ustilaginales</taxon>
        <taxon>Anthracoideaceae</taxon>
        <taxon>Testicularia</taxon>
    </lineage>
</organism>
<feature type="compositionally biased region" description="Low complexity" evidence="3">
    <location>
        <begin position="122"/>
        <end position="146"/>
    </location>
</feature>
<protein>
    <submittedName>
        <fullName evidence="5">Fcf2-domain-containing protein</fullName>
    </submittedName>
</protein>
<reference evidence="5 6" key="1">
    <citation type="journal article" date="2018" name="Mol. Biol. Evol.">
        <title>Broad Genomic Sampling Reveals a Smut Pathogenic Ancestry of the Fungal Clade Ustilaginomycotina.</title>
        <authorList>
            <person name="Kijpornyongpan T."/>
            <person name="Mondo S.J."/>
            <person name="Barry K."/>
            <person name="Sandor L."/>
            <person name="Lee J."/>
            <person name="Lipzen A."/>
            <person name="Pangilinan J."/>
            <person name="LaButti K."/>
            <person name="Hainaut M."/>
            <person name="Henrissat B."/>
            <person name="Grigoriev I.V."/>
            <person name="Spatafora J.W."/>
            <person name="Aime M.C."/>
        </authorList>
    </citation>
    <scope>NUCLEOTIDE SEQUENCE [LARGE SCALE GENOMIC DNA]</scope>
    <source>
        <strain evidence="5 6">MCA 3645</strain>
    </source>
</reference>
<comment type="subcellular location">
    <subcellularLocation>
        <location evidence="1">Nucleus</location>
        <location evidence="1">Nucleolus</location>
    </subcellularLocation>
</comment>
<dbReference type="AlphaFoldDB" id="A0A317XP22"/>
<dbReference type="PANTHER" id="PTHR21686:SF12">
    <property type="entry name" value="DEOXYNUCLEOTIDYLTRANSFERASE TERMINAL-INTERACTING PROTEIN 2"/>
    <property type="match status" value="1"/>
</dbReference>
<dbReference type="GO" id="GO:0005730">
    <property type="term" value="C:nucleolus"/>
    <property type="evidence" value="ECO:0007669"/>
    <property type="project" value="UniProtKB-SubCell"/>
</dbReference>